<evidence type="ECO:0000256" key="1">
    <source>
        <dbReference type="SAM" id="SignalP"/>
    </source>
</evidence>
<sequence>MKMSYLLQVLLLGALILHSKAQTKCCNGILTPEERQNFVDTHNKLRSSLAKGNERNKNGNLMPKASNMLKLNYSCVLEKQAQKWADNCLFKHADTEYGENIFSLTTPKQFPISKIKETIVQQSCESWWGELKSAYPDNPTNILTSDLFDKGVGHFTQVRMLIIVNVKLTNYMSTCIQFT</sequence>
<accession>A0A0N5DB57</accession>
<keyword evidence="1" id="KW-0732">Signal</keyword>
<feature type="signal peptide" evidence="1">
    <location>
        <begin position="1"/>
        <end position="21"/>
    </location>
</feature>
<name>A0A0N5DB57_THECL</name>
<dbReference type="PANTHER" id="PTHR10334">
    <property type="entry name" value="CYSTEINE-RICH SECRETORY PROTEIN-RELATED"/>
    <property type="match status" value="1"/>
</dbReference>
<proteinExistence type="predicted"/>
<evidence type="ECO:0000313" key="3">
    <source>
        <dbReference type="EMBL" id="VDN08097.1"/>
    </source>
</evidence>
<dbReference type="Proteomes" id="UP000276776">
    <property type="component" value="Unassembled WGS sequence"/>
</dbReference>
<dbReference type="InterPro" id="IPR035940">
    <property type="entry name" value="CAP_sf"/>
</dbReference>
<dbReference type="InterPro" id="IPR014044">
    <property type="entry name" value="CAP_dom"/>
</dbReference>
<dbReference type="Pfam" id="PF00188">
    <property type="entry name" value="CAP"/>
    <property type="match status" value="1"/>
</dbReference>
<gene>
    <name evidence="3" type="ORF">TCLT_LOCUS10408</name>
</gene>
<dbReference type="CDD" id="cd05380">
    <property type="entry name" value="CAP_euk"/>
    <property type="match status" value="1"/>
</dbReference>
<dbReference type="OrthoDB" id="5874910at2759"/>
<dbReference type="SMART" id="SM00198">
    <property type="entry name" value="SCP"/>
    <property type="match status" value="1"/>
</dbReference>
<dbReference type="WBParaSite" id="TCLT_0001041901-mRNA-1">
    <property type="protein sequence ID" value="TCLT_0001041901-mRNA-1"/>
    <property type="gene ID" value="TCLT_0001041901"/>
</dbReference>
<reference evidence="3 4" key="2">
    <citation type="submission" date="2018-11" db="EMBL/GenBank/DDBJ databases">
        <authorList>
            <consortium name="Pathogen Informatics"/>
        </authorList>
    </citation>
    <scope>NUCLEOTIDE SEQUENCE [LARGE SCALE GENOMIC DNA]</scope>
</reference>
<dbReference type="SUPFAM" id="SSF55797">
    <property type="entry name" value="PR-1-like"/>
    <property type="match status" value="1"/>
</dbReference>
<protein>
    <submittedName>
        <fullName evidence="5">SCP domain-containing protein</fullName>
    </submittedName>
</protein>
<reference evidence="5" key="1">
    <citation type="submission" date="2017-02" db="UniProtKB">
        <authorList>
            <consortium name="WormBaseParasite"/>
        </authorList>
    </citation>
    <scope>IDENTIFICATION</scope>
</reference>
<dbReference type="Gene3D" id="3.40.33.10">
    <property type="entry name" value="CAP"/>
    <property type="match status" value="1"/>
</dbReference>
<dbReference type="AlphaFoldDB" id="A0A0N5DB57"/>
<dbReference type="EMBL" id="UYYF01005096">
    <property type="protein sequence ID" value="VDN08097.1"/>
    <property type="molecule type" value="Genomic_DNA"/>
</dbReference>
<evidence type="ECO:0000313" key="4">
    <source>
        <dbReference type="Proteomes" id="UP000276776"/>
    </source>
</evidence>
<dbReference type="STRING" id="103827.A0A0N5DB57"/>
<evidence type="ECO:0000259" key="2">
    <source>
        <dbReference type="SMART" id="SM00198"/>
    </source>
</evidence>
<feature type="domain" description="SCP" evidence="2">
    <location>
        <begin position="33"/>
        <end position="173"/>
    </location>
</feature>
<organism evidence="5">
    <name type="scientific">Thelazia callipaeda</name>
    <name type="common">Oriental eyeworm</name>
    <name type="synonym">Parasitic nematode</name>
    <dbReference type="NCBI Taxonomy" id="103827"/>
    <lineage>
        <taxon>Eukaryota</taxon>
        <taxon>Metazoa</taxon>
        <taxon>Ecdysozoa</taxon>
        <taxon>Nematoda</taxon>
        <taxon>Chromadorea</taxon>
        <taxon>Rhabditida</taxon>
        <taxon>Spirurina</taxon>
        <taxon>Spiruromorpha</taxon>
        <taxon>Thelazioidea</taxon>
        <taxon>Thelaziidae</taxon>
        <taxon>Thelazia</taxon>
    </lineage>
</organism>
<keyword evidence="4" id="KW-1185">Reference proteome</keyword>
<dbReference type="OMA" id="KHADTEY"/>
<dbReference type="InterPro" id="IPR001283">
    <property type="entry name" value="CRISP-related"/>
</dbReference>
<evidence type="ECO:0000313" key="5">
    <source>
        <dbReference type="WBParaSite" id="TCLT_0001041901-mRNA-1"/>
    </source>
</evidence>
<feature type="chain" id="PRO_5043126734" evidence="1">
    <location>
        <begin position="22"/>
        <end position="179"/>
    </location>
</feature>